<dbReference type="Proteomes" id="UP000004926">
    <property type="component" value="Chromosome"/>
</dbReference>
<dbReference type="AlphaFoldDB" id="H5X8N9"/>
<feature type="region of interest" description="Disordered" evidence="1">
    <location>
        <begin position="73"/>
        <end position="101"/>
    </location>
</feature>
<accession>H5X8N9</accession>
<dbReference type="HOGENOM" id="CLU_2289626_0_0_11"/>
<feature type="compositionally biased region" description="Low complexity" evidence="1">
    <location>
        <begin position="73"/>
        <end position="86"/>
    </location>
</feature>
<name>H5X8N9_9PSEU</name>
<evidence type="ECO:0000256" key="1">
    <source>
        <dbReference type="SAM" id="MobiDB-lite"/>
    </source>
</evidence>
<gene>
    <name evidence="2" type="ORF">SacmaDRAFT_3181</name>
</gene>
<dbReference type="EMBL" id="CM001439">
    <property type="protein sequence ID" value="EHR51408.1"/>
    <property type="molecule type" value="Genomic_DNA"/>
</dbReference>
<protein>
    <submittedName>
        <fullName evidence="2">Uncharacterized protein</fullName>
    </submittedName>
</protein>
<evidence type="ECO:0000313" key="3">
    <source>
        <dbReference type="Proteomes" id="UP000004926"/>
    </source>
</evidence>
<proteinExistence type="predicted"/>
<keyword evidence="3" id="KW-1185">Reference proteome</keyword>
<dbReference type="STRING" id="882083.SacmaDRAFT_3181"/>
<reference evidence="2 3" key="1">
    <citation type="journal article" date="2012" name="Stand. Genomic Sci.">
        <title>Genome sequence of the ocean sediment bacterium Saccharomonospora marina type strain (XMU15(T)).</title>
        <authorList>
            <person name="Klenk H.P."/>
            <person name="Lu M."/>
            <person name="Lucas S."/>
            <person name="Lapidus A."/>
            <person name="Copeland A."/>
            <person name="Pitluck S."/>
            <person name="Goodwin L.A."/>
            <person name="Han C."/>
            <person name="Tapia R."/>
            <person name="Brambilla E.M."/>
            <person name="Potter G."/>
            <person name="Land M."/>
            <person name="Ivanova N."/>
            <person name="Rohde M."/>
            <person name="Goker M."/>
            <person name="Detter J.C."/>
            <person name="Li W.J."/>
            <person name="Kyrpides N.C."/>
            <person name="Woyke T."/>
        </authorList>
    </citation>
    <scope>NUCLEOTIDE SEQUENCE [LARGE SCALE GENOMIC DNA]</scope>
    <source>
        <strain evidence="2 3">XMU15</strain>
    </source>
</reference>
<sequence length="101" mass="10592">MTSTSGDTTIRFHSDVPAIVCGECGYRTARVASLVDPAGEVIGTVIACLPCRERERARAAAAARLAARPGRAGVPRQRCAPAARPAGWRDSNRHAHQLSGG</sequence>
<organism evidence="2 3">
    <name type="scientific">Saccharomonospora marina XMU15</name>
    <dbReference type="NCBI Taxonomy" id="882083"/>
    <lineage>
        <taxon>Bacteria</taxon>
        <taxon>Bacillati</taxon>
        <taxon>Actinomycetota</taxon>
        <taxon>Actinomycetes</taxon>
        <taxon>Pseudonocardiales</taxon>
        <taxon>Pseudonocardiaceae</taxon>
        <taxon>Saccharomonospora</taxon>
    </lineage>
</organism>
<evidence type="ECO:0000313" key="2">
    <source>
        <dbReference type="EMBL" id="EHR51408.1"/>
    </source>
</evidence>